<dbReference type="EMBL" id="AACXVW010000009">
    <property type="protein sequence ID" value="EAN3521799.1"/>
    <property type="molecule type" value="Genomic_DNA"/>
</dbReference>
<sequence>PSSVVELDTEGNVLRVIPSDGDHDFEAIEYLGGNRYALSRERERTLTTHCIDSSTTVLPPATYSLTLDVNRHSDNAGFEGLAQGRGEHALMVAQEKKPLRLYVTDQSPDALSVSDSLTHRASLPWFLKDISGLHYDRNNGLLYVLSHESDVVVVSDLDGGRKVMSLRRGHYGLRRDIPQAEGIASDDRDTLWIVSEPNLFYRFTRTASS</sequence>
<evidence type="ECO:0008006" key="5">
    <source>
        <dbReference type="Google" id="ProtNLM"/>
    </source>
</evidence>
<keyword evidence="2" id="KW-1003">Cell membrane</keyword>
<protein>
    <recommendedName>
        <fullName evidence="5">Phytase-like domain-containing protein</fullName>
    </recommendedName>
</protein>
<dbReference type="Pfam" id="PF06977">
    <property type="entry name" value="SdiA-regulated"/>
    <property type="match status" value="1"/>
</dbReference>
<evidence type="ECO:0000256" key="3">
    <source>
        <dbReference type="ARBA" id="ARBA00023136"/>
    </source>
</evidence>
<dbReference type="SUPFAM" id="SSF50956">
    <property type="entry name" value="Thermostable phytase (3-phytase)"/>
    <property type="match status" value="1"/>
</dbReference>
<feature type="non-terminal residue" evidence="4">
    <location>
        <position position="1"/>
    </location>
</feature>
<gene>
    <name evidence="4" type="ORF">EFX00_19715</name>
</gene>
<organism evidence="4">
    <name type="scientific">Salmonella enterica</name>
    <name type="common">Salmonella choleraesuis</name>
    <dbReference type="NCBI Taxonomy" id="28901"/>
    <lineage>
        <taxon>Bacteria</taxon>
        <taxon>Pseudomonadati</taxon>
        <taxon>Pseudomonadota</taxon>
        <taxon>Gammaproteobacteria</taxon>
        <taxon>Enterobacterales</taxon>
        <taxon>Enterobacteriaceae</taxon>
        <taxon>Salmonella</taxon>
    </lineage>
</organism>
<proteinExistence type="predicted"/>
<comment type="caution">
    <text evidence="4">The sequence shown here is derived from an EMBL/GenBank/DDBJ whole genome shotgun (WGS) entry which is preliminary data.</text>
</comment>
<keyword evidence="3" id="KW-0472">Membrane</keyword>
<comment type="subcellular location">
    <subcellularLocation>
        <location evidence="1">Cell membrane</location>
        <topology evidence="1">Single-pass membrane protein</topology>
    </subcellularLocation>
</comment>
<accession>A0A5T3H8L2</accession>
<evidence type="ECO:0000256" key="2">
    <source>
        <dbReference type="ARBA" id="ARBA00022475"/>
    </source>
</evidence>
<dbReference type="AlphaFoldDB" id="A0A5T3H8L2"/>
<reference evidence="4" key="1">
    <citation type="submission" date="2018-11" db="EMBL/GenBank/DDBJ databases">
        <authorList>
            <consortium name="PulseNet: The National Subtyping Network for Foodborne Disease Surveillance"/>
            <person name="Tarr C.L."/>
            <person name="Trees E."/>
            <person name="Katz L.S."/>
            <person name="Carleton-Romer H.A."/>
            <person name="Stroika S."/>
            <person name="Kucerova Z."/>
            <person name="Roache K.F."/>
            <person name="Sabol A.L."/>
            <person name="Besser J."/>
            <person name="Gerner-Smidt P."/>
        </authorList>
    </citation>
    <scope>NUCLEOTIDE SEQUENCE</scope>
    <source>
        <strain evidence="4">PNUSAS058359</strain>
    </source>
</reference>
<dbReference type="InterPro" id="IPR009722">
    <property type="entry name" value="YjiK/CarP"/>
</dbReference>
<dbReference type="CDD" id="cd09971">
    <property type="entry name" value="SdiA-regulated"/>
    <property type="match status" value="1"/>
</dbReference>
<evidence type="ECO:0000313" key="4">
    <source>
        <dbReference type="EMBL" id="EAN3521799.1"/>
    </source>
</evidence>
<name>A0A5T3H8L2_SALER</name>
<dbReference type="GO" id="GO:0005886">
    <property type="term" value="C:plasma membrane"/>
    <property type="evidence" value="ECO:0007669"/>
    <property type="project" value="UniProtKB-SubCell"/>
</dbReference>
<evidence type="ECO:0000256" key="1">
    <source>
        <dbReference type="ARBA" id="ARBA00004162"/>
    </source>
</evidence>